<sequence length="382" mass="40121">MGRWASIGFMTAAGQVWAHVGQRFTETEFGVLVIGAGRMGAALALYLRQLAPERSLLLVEEGGLPNEEGATLLAPGVWTALDLAPGQREAARWTRERLAAFGDIQFQDRPLLDLGEGEGATEALLADHPEALALLDPAALPTARLDPEAATYRPGSLALKAAQGAIRAGANLMLNARARLGPGGAELQRLTVTNTHQIVVHETCRVRAGVTIVAAGAAGPGLIEHDLGVHTRHARAYVQYPRLECPSLDTTPVLRVSGLTLRPQTGGFTLVPPVHHRDPHGYQPAGGHLTGVPTGLRRETLEDLVERMDAVPALATGALVLGRSSADIPGAWVALPGGKASAGPLHEEARPGVHLLLGGPLADTLGLWTAHELAREVAGRLT</sequence>
<evidence type="ECO:0000259" key="6">
    <source>
        <dbReference type="Pfam" id="PF01266"/>
    </source>
</evidence>
<evidence type="ECO:0000313" key="7">
    <source>
        <dbReference type="EMBL" id="SEJ15089.1"/>
    </source>
</evidence>
<evidence type="ECO:0000256" key="2">
    <source>
        <dbReference type="ARBA" id="ARBA00006796"/>
    </source>
</evidence>
<dbReference type="InterPro" id="IPR006076">
    <property type="entry name" value="FAD-dep_OxRdtase"/>
</dbReference>
<dbReference type="PANTHER" id="PTHR43624:SF2">
    <property type="entry name" value="ELECTRON TRANSFER FLAVOPROTEIN-QUINONE OXIDOREDUCTASE YDIS-RELATED"/>
    <property type="match status" value="1"/>
</dbReference>
<keyword evidence="5" id="KW-0560">Oxidoreductase</keyword>
<evidence type="ECO:0000256" key="5">
    <source>
        <dbReference type="ARBA" id="ARBA00023002"/>
    </source>
</evidence>
<name>A0A1H6WDI5_9DEIO</name>
<gene>
    <name evidence="7" type="ORF">SAMN04488058_104144</name>
</gene>
<dbReference type="AlphaFoldDB" id="A0A1H6WDI5"/>
<evidence type="ECO:0000256" key="3">
    <source>
        <dbReference type="ARBA" id="ARBA00022630"/>
    </source>
</evidence>
<evidence type="ECO:0000313" key="8">
    <source>
        <dbReference type="Proteomes" id="UP000199223"/>
    </source>
</evidence>
<keyword evidence="3" id="KW-0285">Flavoprotein</keyword>
<dbReference type="PANTHER" id="PTHR43624">
    <property type="entry name" value="ELECTRON TRANSFER FLAVOPROTEIN-QUINONE OXIDOREDUCTASE YDIS-RELATED"/>
    <property type="match status" value="1"/>
</dbReference>
<dbReference type="Gene3D" id="3.50.50.60">
    <property type="entry name" value="FAD/NAD(P)-binding domain"/>
    <property type="match status" value="1"/>
</dbReference>
<accession>A0A1H6WDI5</accession>
<comment type="similarity">
    <text evidence="2">Belongs to the ETF-QO/FixC family.</text>
</comment>
<dbReference type="InterPro" id="IPR039651">
    <property type="entry name" value="FixC-like"/>
</dbReference>
<dbReference type="EMBL" id="FNZA01000004">
    <property type="protein sequence ID" value="SEJ15089.1"/>
    <property type="molecule type" value="Genomic_DNA"/>
</dbReference>
<keyword evidence="8" id="KW-1185">Reference proteome</keyword>
<keyword evidence="4" id="KW-0274">FAD</keyword>
<protein>
    <submittedName>
        <fullName evidence="7">FAD dependent oxidoreductase</fullName>
    </submittedName>
</protein>
<dbReference type="Gene3D" id="3.30.9.10">
    <property type="entry name" value="D-Amino Acid Oxidase, subunit A, domain 2"/>
    <property type="match status" value="1"/>
</dbReference>
<dbReference type="Pfam" id="PF01266">
    <property type="entry name" value="DAO"/>
    <property type="match status" value="1"/>
</dbReference>
<evidence type="ECO:0000256" key="4">
    <source>
        <dbReference type="ARBA" id="ARBA00022827"/>
    </source>
</evidence>
<comment type="cofactor">
    <cofactor evidence="1">
        <name>FAD</name>
        <dbReference type="ChEBI" id="CHEBI:57692"/>
    </cofactor>
</comment>
<feature type="domain" description="FAD dependent oxidoreductase" evidence="6">
    <location>
        <begin position="31"/>
        <end position="375"/>
    </location>
</feature>
<dbReference type="STRING" id="856736.SAMN04488058_104144"/>
<evidence type="ECO:0000256" key="1">
    <source>
        <dbReference type="ARBA" id="ARBA00001974"/>
    </source>
</evidence>
<dbReference type="GO" id="GO:0016491">
    <property type="term" value="F:oxidoreductase activity"/>
    <property type="evidence" value="ECO:0007669"/>
    <property type="project" value="UniProtKB-KW"/>
</dbReference>
<reference evidence="8" key="1">
    <citation type="submission" date="2016-10" db="EMBL/GenBank/DDBJ databases">
        <authorList>
            <person name="Varghese N."/>
            <person name="Submissions S."/>
        </authorList>
    </citation>
    <scope>NUCLEOTIDE SEQUENCE [LARGE SCALE GENOMIC DNA]</scope>
    <source>
        <strain evidence="8">CGMCC 1.10218</strain>
    </source>
</reference>
<dbReference type="SUPFAM" id="SSF51905">
    <property type="entry name" value="FAD/NAD(P)-binding domain"/>
    <property type="match status" value="1"/>
</dbReference>
<dbReference type="Proteomes" id="UP000199223">
    <property type="component" value="Unassembled WGS sequence"/>
</dbReference>
<dbReference type="InterPro" id="IPR036188">
    <property type="entry name" value="FAD/NAD-bd_sf"/>
</dbReference>
<proteinExistence type="inferred from homology"/>
<organism evidence="7 8">
    <name type="scientific">Deinococcus reticulitermitis</name>
    <dbReference type="NCBI Taxonomy" id="856736"/>
    <lineage>
        <taxon>Bacteria</taxon>
        <taxon>Thermotogati</taxon>
        <taxon>Deinococcota</taxon>
        <taxon>Deinococci</taxon>
        <taxon>Deinococcales</taxon>
        <taxon>Deinococcaceae</taxon>
        <taxon>Deinococcus</taxon>
    </lineage>
</organism>